<sequence>MSIEIGQHGLKQRRLGILRNSYPPNVVIQTPLYERAITSAKARSTKTTINNVLSNDVCKEKLNKLRQISIDNAARTMKALPVKVPEKDRPLSRLNAIRKTRCSTAPTCGDTKTFNSQARRPRTTSCSSTNEQNLSKINKQFFDKNRLPSLERQRPNAMEAAKEIDSYNKSQHRTAPRGSTCLRFASRNLSRSLSAPSSVYRSSTLQGIQNPIGPNANETRNSLYSKGSFGHMILSNGMQTDRKRASTAPFSRRKPQNFGGVSGVISCKEGLIKLDEGPLGIVGETCTSVRYKQPNARLKHSVKLRKEKMIPRKMSECPPDNPPPSPRQKICLVPKAISQSLEAATGCTCRTVRFSCTSNQIHEYKTTEPINADVNPS</sequence>
<accession>A0ABP0H0U3</accession>
<protein>
    <submittedName>
        <fullName evidence="1">Uncharacterized protein</fullName>
    </submittedName>
</protein>
<evidence type="ECO:0000313" key="2">
    <source>
        <dbReference type="Proteomes" id="UP001642483"/>
    </source>
</evidence>
<evidence type="ECO:0000313" key="1">
    <source>
        <dbReference type="EMBL" id="CAK8697405.1"/>
    </source>
</evidence>
<reference evidence="1 2" key="1">
    <citation type="submission" date="2024-02" db="EMBL/GenBank/DDBJ databases">
        <authorList>
            <person name="Daric V."/>
            <person name="Darras S."/>
        </authorList>
    </citation>
    <scope>NUCLEOTIDE SEQUENCE [LARGE SCALE GENOMIC DNA]</scope>
</reference>
<name>A0ABP0H0U3_CLALP</name>
<proteinExistence type="predicted"/>
<dbReference type="EMBL" id="CAWYQH010000163">
    <property type="protein sequence ID" value="CAK8697405.1"/>
    <property type="molecule type" value="Genomic_DNA"/>
</dbReference>
<gene>
    <name evidence="1" type="ORF">CVLEPA_LOCUS30640</name>
</gene>
<dbReference type="Proteomes" id="UP001642483">
    <property type="component" value="Unassembled WGS sequence"/>
</dbReference>
<comment type="caution">
    <text evidence="1">The sequence shown here is derived from an EMBL/GenBank/DDBJ whole genome shotgun (WGS) entry which is preliminary data.</text>
</comment>
<organism evidence="1 2">
    <name type="scientific">Clavelina lepadiformis</name>
    <name type="common">Light-bulb sea squirt</name>
    <name type="synonym">Ascidia lepadiformis</name>
    <dbReference type="NCBI Taxonomy" id="159417"/>
    <lineage>
        <taxon>Eukaryota</taxon>
        <taxon>Metazoa</taxon>
        <taxon>Chordata</taxon>
        <taxon>Tunicata</taxon>
        <taxon>Ascidiacea</taxon>
        <taxon>Aplousobranchia</taxon>
        <taxon>Clavelinidae</taxon>
        <taxon>Clavelina</taxon>
    </lineage>
</organism>
<keyword evidence="2" id="KW-1185">Reference proteome</keyword>